<feature type="region of interest" description="Disordered" evidence="1">
    <location>
        <begin position="671"/>
        <end position="748"/>
    </location>
</feature>
<dbReference type="Proteomes" id="UP000016933">
    <property type="component" value="Unassembled WGS sequence"/>
</dbReference>
<sequence>MSIFKRKGKPAKQVDSTPKKEPAAGQAPMKSYKPKHMSDAAVHGSRNDHLGERSSIYSRPNARSEEMFSQSQAPSMAGSRYGQVRQNSGYFYQARGRSGGYDNTMPFARGRGKADLGKEPSSMTPSYSSDSGYESAGPPSAMHSRAPSVQNIQDPRQLNSPKASPILIPELRLSREPFEQMSEIERVPTGDTARKSQEGILKNVGNVSPLESEYDAGSLISNKSTNKKTRFQDQPEPMPVLDQLQRRREQASTPFAAPSPGQIIAEASKQLTSTTDQSTELAPCEQERISQGATQNLGTAPQMFESLQLTHPSVGSTHNDVSSQDAVHDTQRSANNSRRPSIPPLSILEGLKVNKKGKILDEEGAPIGELLDGDLLDCVRQKANEKGEVLDEYGRVVGTVRTIPSIGDTSTDSVVPSSACFEPQPESATQLFQASRPNLRLHTGSGSDAAREMNVPQHKPSIHDLRGDSPTASHLITAQQQDDHDGSNTNPPPARNQASDQVQSTAQHENMSQAPATLYSDESPYAVSAAPQESKYQSHQELSRPSRSASERSLSELGRSYARPPMDSVPEDNVPEDDIMPVESLDLFAYKGDIPLTDTRLPSRSPIDLNFPRGVLSGGHPGSSMFPQGMPGQLSPAARIPMASRRATTHFTGAYSSNNLNPKLAMMNNSWRSSLSSHETSPKRSENGTDSTSDDTPTMRPPHIRAFSMRSNATSAEKPRTYFTHGGKITVDANTPKPEKQAEPQMVEPVAEKVAEKKKGRFSIGFGKKK</sequence>
<evidence type="ECO:0000313" key="2">
    <source>
        <dbReference type="EMBL" id="EME45291.1"/>
    </source>
</evidence>
<dbReference type="EMBL" id="KB446538">
    <property type="protein sequence ID" value="EME45291.1"/>
    <property type="molecule type" value="Genomic_DNA"/>
</dbReference>
<dbReference type="PANTHER" id="PTHR39461">
    <property type="entry name" value="LEA DOMAIN PROTEIN (AFU_ORTHOLOGUE AFUA_8G04920)"/>
    <property type="match status" value="1"/>
</dbReference>
<feature type="compositionally biased region" description="Basic and acidic residues" evidence="1">
    <location>
        <begin position="536"/>
        <end position="554"/>
    </location>
</feature>
<dbReference type="HOGENOM" id="CLU_362912_0_0_1"/>
<reference evidence="2 3" key="2">
    <citation type="journal article" date="2012" name="PLoS Pathog.">
        <title>Diverse lifestyles and strategies of plant pathogenesis encoded in the genomes of eighteen Dothideomycetes fungi.</title>
        <authorList>
            <person name="Ohm R.A."/>
            <person name="Feau N."/>
            <person name="Henrissat B."/>
            <person name="Schoch C.L."/>
            <person name="Horwitz B.A."/>
            <person name="Barry K.W."/>
            <person name="Condon B.J."/>
            <person name="Copeland A.C."/>
            <person name="Dhillon B."/>
            <person name="Glaser F."/>
            <person name="Hesse C.N."/>
            <person name="Kosti I."/>
            <person name="LaButti K."/>
            <person name="Lindquist E.A."/>
            <person name="Lucas S."/>
            <person name="Salamov A.A."/>
            <person name="Bradshaw R.E."/>
            <person name="Ciuffetti L."/>
            <person name="Hamelin R.C."/>
            <person name="Kema G.H.J."/>
            <person name="Lawrence C."/>
            <person name="Scott J.A."/>
            <person name="Spatafora J.W."/>
            <person name="Turgeon B.G."/>
            <person name="de Wit P.J.G.M."/>
            <person name="Zhong S."/>
            <person name="Goodwin S.B."/>
            <person name="Grigoriev I.V."/>
        </authorList>
    </citation>
    <scope>NUCLEOTIDE SEQUENCE [LARGE SCALE GENOMIC DNA]</scope>
    <source>
        <strain evidence="3">NZE10 / CBS 128990</strain>
    </source>
</reference>
<dbReference type="InterPro" id="IPR022124">
    <property type="entry name" value="DUF3659"/>
</dbReference>
<reference evidence="3" key="1">
    <citation type="journal article" date="2012" name="PLoS Genet.">
        <title>The genomes of the fungal plant pathogens Cladosporium fulvum and Dothistroma septosporum reveal adaptation to different hosts and lifestyles but also signatures of common ancestry.</title>
        <authorList>
            <person name="de Wit P.J.G.M."/>
            <person name="van der Burgt A."/>
            <person name="Oekmen B."/>
            <person name="Stergiopoulos I."/>
            <person name="Abd-Elsalam K.A."/>
            <person name="Aerts A.L."/>
            <person name="Bahkali A.H."/>
            <person name="Beenen H.G."/>
            <person name="Chettri P."/>
            <person name="Cox M.P."/>
            <person name="Datema E."/>
            <person name="de Vries R.P."/>
            <person name="Dhillon B."/>
            <person name="Ganley A.R."/>
            <person name="Griffiths S.A."/>
            <person name="Guo Y."/>
            <person name="Hamelin R.C."/>
            <person name="Henrissat B."/>
            <person name="Kabir M.S."/>
            <person name="Jashni M.K."/>
            <person name="Kema G."/>
            <person name="Klaubauf S."/>
            <person name="Lapidus A."/>
            <person name="Levasseur A."/>
            <person name="Lindquist E."/>
            <person name="Mehrabi R."/>
            <person name="Ohm R.A."/>
            <person name="Owen T.J."/>
            <person name="Salamov A."/>
            <person name="Schwelm A."/>
            <person name="Schijlen E."/>
            <person name="Sun H."/>
            <person name="van den Burg H.A."/>
            <person name="van Ham R.C.H.J."/>
            <person name="Zhang S."/>
            <person name="Goodwin S.B."/>
            <person name="Grigoriev I.V."/>
            <person name="Collemare J."/>
            <person name="Bradshaw R.E."/>
        </authorList>
    </citation>
    <scope>NUCLEOTIDE SEQUENCE [LARGE SCALE GENOMIC DNA]</scope>
    <source>
        <strain evidence="3">NZE10 / CBS 128990</strain>
    </source>
</reference>
<keyword evidence="3" id="KW-1185">Reference proteome</keyword>
<gene>
    <name evidence="2" type="ORF">DOTSEDRAFT_23337</name>
</gene>
<dbReference type="PANTHER" id="PTHR39461:SF1">
    <property type="entry name" value="LEA DOMAIN PROTEIN (AFU_ORTHOLOGUE AFUA_8G04920)"/>
    <property type="match status" value="1"/>
</dbReference>
<dbReference type="OMA" id="RATTHFT"/>
<dbReference type="STRING" id="675120.N1PPE2"/>
<organism evidence="2 3">
    <name type="scientific">Dothistroma septosporum (strain NZE10 / CBS 128990)</name>
    <name type="common">Red band needle blight fungus</name>
    <name type="synonym">Mycosphaerella pini</name>
    <dbReference type="NCBI Taxonomy" id="675120"/>
    <lineage>
        <taxon>Eukaryota</taxon>
        <taxon>Fungi</taxon>
        <taxon>Dikarya</taxon>
        <taxon>Ascomycota</taxon>
        <taxon>Pezizomycotina</taxon>
        <taxon>Dothideomycetes</taxon>
        <taxon>Dothideomycetidae</taxon>
        <taxon>Mycosphaerellales</taxon>
        <taxon>Mycosphaerellaceae</taxon>
        <taxon>Dothistroma</taxon>
    </lineage>
</organism>
<feature type="compositionally biased region" description="Low complexity" evidence="1">
    <location>
        <begin position="121"/>
        <end position="131"/>
    </location>
</feature>
<feature type="region of interest" description="Disordered" evidence="1">
    <location>
        <begin position="95"/>
        <end position="285"/>
    </location>
</feature>
<feature type="compositionally biased region" description="Polar residues" evidence="1">
    <location>
        <begin position="470"/>
        <end position="480"/>
    </location>
</feature>
<evidence type="ECO:0000313" key="3">
    <source>
        <dbReference type="Proteomes" id="UP000016933"/>
    </source>
</evidence>
<feature type="compositionally biased region" description="Basic residues" evidence="1">
    <location>
        <begin position="1"/>
        <end position="10"/>
    </location>
</feature>
<name>N1PPE2_DOTSN</name>
<dbReference type="OrthoDB" id="3946749at2759"/>
<protein>
    <submittedName>
        <fullName evidence="2">Uncharacterized protein</fullName>
    </submittedName>
</protein>
<feature type="region of interest" description="Disordered" evidence="1">
    <location>
        <begin position="405"/>
        <end position="512"/>
    </location>
</feature>
<proteinExistence type="predicted"/>
<feature type="region of interest" description="Disordered" evidence="1">
    <location>
        <begin position="313"/>
        <end position="343"/>
    </location>
</feature>
<evidence type="ECO:0000256" key="1">
    <source>
        <dbReference type="SAM" id="MobiDB-lite"/>
    </source>
</evidence>
<dbReference type="Pfam" id="PF12396">
    <property type="entry name" value="DUF3659"/>
    <property type="match status" value="1"/>
</dbReference>
<feature type="compositionally biased region" description="Polar residues" evidence="1">
    <location>
        <begin position="313"/>
        <end position="325"/>
    </location>
</feature>
<feature type="compositionally biased region" description="Polar residues" evidence="1">
    <location>
        <begin position="147"/>
        <end position="162"/>
    </location>
</feature>
<feature type="compositionally biased region" description="Polar residues" evidence="1">
    <location>
        <begin position="269"/>
        <end position="280"/>
    </location>
</feature>
<dbReference type="AlphaFoldDB" id="N1PPE2"/>
<dbReference type="eggNOG" id="ENOG502R9AD">
    <property type="taxonomic scope" value="Eukaryota"/>
</dbReference>
<feature type="compositionally biased region" description="Polar residues" evidence="1">
    <location>
        <begin position="407"/>
        <end position="416"/>
    </location>
</feature>
<feature type="compositionally biased region" description="Polar residues" evidence="1">
    <location>
        <begin position="426"/>
        <end position="436"/>
    </location>
</feature>
<accession>N1PPE2</accession>
<feature type="region of interest" description="Disordered" evidence="1">
    <location>
        <begin position="1"/>
        <end position="81"/>
    </location>
</feature>
<feature type="region of interest" description="Disordered" evidence="1">
    <location>
        <begin position="525"/>
        <end position="576"/>
    </location>
</feature>
<feature type="compositionally biased region" description="Basic and acidic residues" evidence="1">
    <location>
        <begin position="172"/>
        <end position="197"/>
    </location>
</feature>
<feature type="compositionally biased region" description="Polar residues" evidence="1">
    <location>
        <begin position="496"/>
        <end position="512"/>
    </location>
</feature>